<sequence length="647" mass="71204">MCGLAGLLDPTTTRSGDDLVQIAGSMADQLKHRGPDDRGVWADERSGLGFGHRRLSVVDLSPAGHQPMTSADGRWVIVYNGEIYNTDELRSRLGRSRGEFRGHSDTEVLLEVISARGVAEAVEMAVGMFALVAWDRECRELWMARDRFGEKPLYFANHGSTLLFGSELKALKVIPGFSPEVDPDSLSELLRWSCIPAPRTIYRDVRKVRPGHLLRFDATGRMIADEPYWSAVDVANGVVQDAPRGEEAVDELAEILGRAVGSRMEADVPLGAFLSGGIDSSAVVSMMVERSSRPVQTFTIGFSEPAYDESPHAKAVATHLGTDHHELIVTPEDAREIIPLLPTMYDEPFADSSQIPTFLLSRMTRRNVTVALSGDGGDELFGGYDRYRHLDRIRRMHRRVPSPARRLVAAGLAGISSGSWDRLGEGPFGRLGPPSMRRRLGHRVHKAARVLTAGGVEAVYLAMMSAENDAGAVALGTTGGFDGSPDLSAGVGDRTAFEQAMLMDTRSYLPDDLLTKVDRASMAVSLEVRAPMLDPTLFGFAWRLHSDDRVRAGNGKWVLRGLVHRHVPAELVDRPKMGFGIPVGDWLRGPLRGWVEDLLDPTLLAEQGHLDPEAVSARWTAHLDGRTDLIFQLWPILMFQAWWNQSR</sequence>
<dbReference type="AlphaFoldDB" id="A0A381U4N6"/>
<reference evidence="6" key="1">
    <citation type="submission" date="2018-05" db="EMBL/GenBank/DDBJ databases">
        <authorList>
            <person name="Lanie J.A."/>
            <person name="Ng W.-L."/>
            <person name="Kazmierczak K.M."/>
            <person name="Andrzejewski T.M."/>
            <person name="Davidsen T.M."/>
            <person name="Wayne K.J."/>
            <person name="Tettelin H."/>
            <person name="Glass J.I."/>
            <person name="Rusch D."/>
            <person name="Podicherti R."/>
            <person name="Tsui H.-C.T."/>
            <person name="Winkler M.E."/>
        </authorList>
    </citation>
    <scope>NUCLEOTIDE SEQUENCE</scope>
</reference>
<gene>
    <name evidence="6" type="ORF">METZ01_LOCUS75933</name>
</gene>
<keyword evidence="3" id="KW-0067">ATP-binding</keyword>
<dbReference type="CDD" id="cd00712">
    <property type="entry name" value="AsnB"/>
    <property type="match status" value="1"/>
</dbReference>
<evidence type="ECO:0000256" key="2">
    <source>
        <dbReference type="ARBA" id="ARBA00022741"/>
    </source>
</evidence>
<dbReference type="InterPro" id="IPR051786">
    <property type="entry name" value="ASN_synthetase/amidase"/>
</dbReference>
<accession>A0A381U4N6</accession>
<dbReference type="InterPro" id="IPR033738">
    <property type="entry name" value="AsnB_N"/>
</dbReference>
<dbReference type="Pfam" id="PF13537">
    <property type="entry name" value="GATase_7"/>
    <property type="match status" value="1"/>
</dbReference>
<evidence type="ECO:0000259" key="5">
    <source>
        <dbReference type="PROSITE" id="PS51278"/>
    </source>
</evidence>
<evidence type="ECO:0000256" key="4">
    <source>
        <dbReference type="ARBA" id="ARBA00022962"/>
    </source>
</evidence>
<dbReference type="InterPro" id="IPR029055">
    <property type="entry name" value="Ntn_hydrolases_N"/>
</dbReference>
<dbReference type="EMBL" id="UINC01005712">
    <property type="protein sequence ID" value="SVA23079.1"/>
    <property type="molecule type" value="Genomic_DNA"/>
</dbReference>
<keyword evidence="2" id="KW-0547">Nucleotide-binding</keyword>
<dbReference type="GO" id="GO:0004066">
    <property type="term" value="F:asparagine synthase (glutamine-hydrolyzing) activity"/>
    <property type="evidence" value="ECO:0007669"/>
    <property type="project" value="InterPro"/>
</dbReference>
<dbReference type="InterPro" id="IPR001962">
    <property type="entry name" value="Asn_synthase"/>
</dbReference>
<name>A0A381U4N6_9ZZZZ</name>
<dbReference type="Pfam" id="PF00733">
    <property type="entry name" value="Asn_synthase"/>
    <property type="match status" value="1"/>
</dbReference>
<dbReference type="PROSITE" id="PS51278">
    <property type="entry name" value="GATASE_TYPE_2"/>
    <property type="match status" value="1"/>
</dbReference>
<dbReference type="Gene3D" id="3.40.50.620">
    <property type="entry name" value="HUPs"/>
    <property type="match status" value="2"/>
</dbReference>
<dbReference type="SUPFAM" id="SSF52402">
    <property type="entry name" value="Adenine nucleotide alpha hydrolases-like"/>
    <property type="match status" value="1"/>
</dbReference>
<dbReference type="GO" id="GO:0006529">
    <property type="term" value="P:asparagine biosynthetic process"/>
    <property type="evidence" value="ECO:0007669"/>
    <property type="project" value="InterPro"/>
</dbReference>
<dbReference type="PIRSF" id="PIRSF001589">
    <property type="entry name" value="Asn_synthetase_glu-h"/>
    <property type="match status" value="1"/>
</dbReference>
<organism evidence="6">
    <name type="scientific">marine metagenome</name>
    <dbReference type="NCBI Taxonomy" id="408172"/>
    <lineage>
        <taxon>unclassified sequences</taxon>
        <taxon>metagenomes</taxon>
        <taxon>ecological metagenomes</taxon>
    </lineage>
</organism>
<dbReference type="InterPro" id="IPR017932">
    <property type="entry name" value="GATase_2_dom"/>
</dbReference>
<dbReference type="Gene3D" id="3.60.20.10">
    <property type="entry name" value="Glutamine Phosphoribosylpyrophosphate, subunit 1, domain 1"/>
    <property type="match status" value="1"/>
</dbReference>
<dbReference type="InterPro" id="IPR014729">
    <property type="entry name" value="Rossmann-like_a/b/a_fold"/>
</dbReference>
<dbReference type="GO" id="GO:0005524">
    <property type="term" value="F:ATP binding"/>
    <property type="evidence" value="ECO:0007669"/>
    <property type="project" value="UniProtKB-KW"/>
</dbReference>
<feature type="domain" description="Glutamine amidotransferase type-2" evidence="5">
    <location>
        <begin position="2"/>
        <end position="219"/>
    </location>
</feature>
<keyword evidence="4" id="KW-0315">Glutamine amidotransferase</keyword>
<comment type="similarity">
    <text evidence="1">Belongs to the asparagine synthetase family.</text>
</comment>
<dbReference type="GO" id="GO:0005829">
    <property type="term" value="C:cytosol"/>
    <property type="evidence" value="ECO:0007669"/>
    <property type="project" value="TreeGrafter"/>
</dbReference>
<dbReference type="PANTHER" id="PTHR43284:SF1">
    <property type="entry name" value="ASPARAGINE SYNTHETASE"/>
    <property type="match status" value="1"/>
</dbReference>
<evidence type="ECO:0000256" key="3">
    <source>
        <dbReference type="ARBA" id="ARBA00022840"/>
    </source>
</evidence>
<dbReference type="NCBIfam" id="TIGR01536">
    <property type="entry name" value="asn_synth_AEB"/>
    <property type="match status" value="1"/>
</dbReference>
<dbReference type="SUPFAM" id="SSF56235">
    <property type="entry name" value="N-terminal nucleophile aminohydrolases (Ntn hydrolases)"/>
    <property type="match status" value="1"/>
</dbReference>
<dbReference type="CDD" id="cd01991">
    <property type="entry name" value="Asn_synthase_B_C"/>
    <property type="match status" value="1"/>
</dbReference>
<evidence type="ECO:0000313" key="6">
    <source>
        <dbReference type="EMBL" id="SVA23079.1"/>
    </source>
</evidence>
<protein>
    <recommendedName>
        <fullName evidence="5">Glutamine amidotransferase type-2 domain-containing protein</fullName>
    </recommendedName>
</protein>
<dbReference type="PANTHER" id="PTHR43284">
    <property type="entry name" value="ASPARAGINE SYNTHETASE (GLUTAMINE-HYDROLYZING)"/>
    <property type="match status" value="1"/>
</dbReference>
<evidence type="ECO:0000256" key="1">
    <source>
        <dbReference type="ARBA" id="ARBA00005752"/>
    </source>
</evidence>
<proteinExistence type="inferred from homology"/>
<dbReference type="InterPro" id="IPR006426">
    <property type="entry name" value="Asn_synth_AEB"/>
</dbReference>